<feature type="chain" id="PRO_5042888689" description="Non-specific lipid-transfer protein" evidence="5">
    <location>
        <begin position="26"/>
        <end position="112"/>
    </location>
</feature>
<dbReference type="GO" id="GO:0006869">
    <property type="term" value="P:lipid transport"/>
    <property type="evidence" value="ECO:0007669"/>
    <property type="project" value="InterPro"/>
</dbReference>
<reference evidence="7 8" key="1">
    <citation type="submission" date="2024-04" db="EMBL/GenBank/DDBJ databases">
        <title>The reference genome of an endangered Asteraceae, Deinandra increscens subsp. villosa, native to the Central Coast of California.</title>
        <authorList>
            <person name="Guilliams M."/>
            <person name="Hasenstab-Lehman K."/>
            <person name="Meyer R."/>
            <person name="Mcevoy S."/>
        </authorList>
    </citation>
    <scope>NUCLEOTIDE SEQUENCE [LARGE SCALE GENOMIC DNA]</scope>
    <source>
        <tissue evidence="7">Leaf</tissue>
    </source>
</reference>
<dbReference type="GO" id="GO:0008289">
    <property type="term" value="F:lipid binding"/>
    <property type="evidence" value="ECO:0007669"/>
    <property type="project" value="UniProtKB-KW"/>
</dbReference>
<evidence type="ECO:0000256" key="4">
    <source>
        <dbReference type="RuleBase" id="RU000628"/>
    </source>
</evidence>
<comment type="similarity">
    <text evidence="1 4">Belongs to the plant LTP family.</text>
</comment>
<evidence type="ECO:0000313" key="7">
    <source>
        <dbReference type="EMBL" id="KAK9052450.1"/>
    </source>
</evidence>
<comment type="function">
    <text evidence="4">Plant non-specific lipid-transfer proteins transfer phospholipids as well as galactolipids across membranes. May play a role in wax or cutin deposition in the cell walls of expanding epidermal cells and certain secretory tissues.</text>
</comment>
<feature type="domain" description="Bifunctional inhibitor/plant lipid transfer protein/seed storage helical" evidence="6">
    <location>
        <begin position="28"/>
        <end position="110"/>
    </location>
</feature>
<dbReference type="EMBL" id="JBCNJP010000027">
    <property type="protein sequence ID" value="KAK9052450.1"/>
    <property type="molecule type" value="Genomic_DNA"/>
</dbReference>
<dbReference type="CDD" id="cd01960">
    <property type="entry name" value="nsLTP1"/>
    <property type="match status" value="1"/>
</dbReference>
<dbReference type="PANTHER" id="PTHR33076">
    <property type="entry name" value="NON-SPECIFIC LIPID-TRANSFER PROTEIN 2-RELATED"/>
    <property type="match status" value="1"/>
</dbReference>
<proteinExistence type="inferred from homology"/>
<keyword evidence="5" id="KW-0732">Signal</keyword>
<accession>A0AAP0C9T4</accession>
<name>A0AAP0C9T4_9ASTR</name>
<dbReference type="SMART" id="SM00499">
    <property type="entry name" value="AAI"/>
    <property type="match status" value="1"/>
</dbReference>
<evidence type="ECO:0000256" key="1">
    <source>
        <dbReference type="ARBA" id="ARBA00009748"/>
    </source>
</evidence>
<dbReference type="InterPro" id="IPR000528">
    <property type="entry name" value="Plant_nsLTP"/>
</dbReference>
<evidence type="ECO:0000256" key="3">
    <source>
        <dbReference type="ARBA" id="ARBA00023121"/>
    </source>
</evidence>
<keyword evidence="8" id="KW-1185">Reference proteome</keyword>
<dbReference type="SUPFAM" id="SSF47699">
    <property type="entry name" value="Bifunctional inhibitor/lipid-transfer protein/seed storage 2S albumin"/>
    <property type="match status" value="1"/>
</dbReference>
<feature type="signal peptide" evidence="5">
    <location>
        <begin position="1"/>
        <end position="25"/>
    </location>
</feature>
<sequence length="112" mass="11734">MKGSMRVAILAMIIMALVMVHPVEGLNCVELAGMLSPCLDYLRSGGEPPEDCCSGVKKAQGAIQSQEDRRNACNCAKSAAGQMKVRADAASDLMAKCGVSTISIDPNVDCNT</sequence>
<dbReference type="AlphaFoldDB" id="A0AAP0C9T4"/>
<evidence type="ECO:0000259" key="6">
    <source>
        <dbReference type="SMART" id="SM00499"/>
    </source>
</evidence>
<dbReference type="InterPro" id="IPR036312">
    <property type="entry name" value="Bifun_inhib/LTP/seed_sf"/>
</dbReference>
<organism evidence="7 8">
    <name type="scientific">Deinandra increscens subsp. villosa</name>
    <dbReference type="NCBI Taxonomy" id="3103831"/>
    <lineage>
        <taxon>Eukaryota</taxon>
        <taxon>Viridiplantae</taxon>
        <taxon>Streptophyta</taxon>
        <taxon>Embryophyta</taxon>
        <taxon>Tracheophyta</taxon>
        <taxon>Spermatophyta</taxon>
        <taxon>Magnoliopsida</taxon>
        <taxon>eudicotyledons</taxon>
        <taxon>Gunneridae</taxon>
        <taxon>Pentapetalae</taxon>
        <taxon>asterids</taxon>
        <taxon>campanulids</taxon>
        <taxon>Asterales</taxon>
        <taxon>Asteraceae</taxon>
        <taxon>Asteroideae</taxon>
        <taxon>Heliantheae alliance</taxon>
        <taxon>Madieae</taxon>
        <taxon>Madiinae</taxon>
        <taxon>Deinandra</taxon>
    </lineage>
</organism>
<dbReference type="Proteomes" id="UP001408789">
    <property type="component" value="Unassembled WGS sequence"/>
</dbReference>
<dbReference type="InterPro" id="IPR016140">
    <property type="entry name" value="Bifunc_inhib/LTP/seed_store"/>
</dbReference>
<dbReference type="PRINTS" id="PR00382">
    <property type="entry name" value="LIPIDTRNSFER"/>
</dbReference>
<keyword evidence="3 4" id="KW-0446">Lipid-binding</keyword>
<comment type="caution">
    <text evidence="7">The sequence shown here is derived from an EMBL/GenBank/DDBJ whole genome shotgun (WGS) entry which is preliminary data.</text>
</comment>
<evidence type="ECO:0000313" key="8">
    <source>
        <dbReference type="Proteomes" id="UP001408789"/>
    </source>
</evidence>
<keyword evidence="2 4" id="KW-0813">Transport</keyword>
<evidence type="ECO:0000256" key="2">
    <source>
        <dbReference type="ARBA" id="ARBA00022448"/>
    </source>
</evidence>
<dbReference type="Pfam" id="PF00234">
    <property type="entry name" value="Tryp_alpha_amyl"/>
    <property type="match status" value="1"/>
</dbReference>
<dbReference type="Gene3D" id="1.10.110.10">
    <property type="entry name" value="Plant lipid-transfer and hydrophobic proteins"/>
    <property type="match status" value="1"/>
</dbReference>
<evidence type="ECO:0000256" key="5">
    <source>
        <dbReference type="SAM" id="SignalP"/>
    </source>
</evidence>
<protein>
    <recommendedName>
        <fullName evidence="4">Non-specific lipid-transfer protein</fullName>
    </recommendedName>
</protein>
<gene>
    <name evidence="7" type="ORF">SSX86_029079</name>
</gene>